<reference evidence="2 3" key="1">
    <citation type="submission" date="2016-11" db="EMBL/GenBank/DDBJ databases">
        <title>Whole Genome Sequencing of Mucilaginibacter polytrichastri RG4-7(T) isolated from the moss sample.</title>
        <authorList>
            <person name="Li Y."/>
        </authorList>
    </citation>
    <scope>NUCLEOTIDE SEQUENCE [LARGE SCALE GENOMIC DNA]</scope>
    <source>
        <strain evidence="2 3">RG4-7</strain>
    </source>
</reference>
<comment type="caution">
    <text evidence="2">The sequence shown here is derived from an EMBL/GenBank/DDBJ whole genome shotgun (WGS) entry which is preliminary data.</text>
</comment>
<dbReference type="PANTHER" id="PTHR43162">
    <property type="match status" value="1"/>
</dbReference>
<keyword evidence="3" id="KW-1185">Reference proteome</keyword>
<dbReference type="InterPro" id="IPR036291">
    <property type="entry name" value="NAD(P)-bd_dom_sf"/>
</dbReference>
<name>A0A1Q6A0F5_9SPHI</name>
<organism evidence="2 3">
    <name type="scientific">Mucilaginibacter polytrichastri</name>
    <dbReference type="NCBI Taxonomy" id="1302689"/>
    <lineage>
        <taxon>Bacteria</taxon>
        <taxon>Pseudomonadati</taxon>
        <taxon>Bacteroidota</taxon>
        <taxon>Sphingobacteriia</taxon>
        <taxon>Sphingobacteriales</taxon>
        <taxon>Sphingobacteriaceae</taxon>
        <taxon>Mucilaginibacter</taxon>
    </lineage>
</organism>
<dbReference type="Gene3D" id="3.90.25.10">
    <property type="entry name" value="UDP-galactose 4-epimerase, domain 1"/>
    <property type="match status" value="1"/>
</dbReference>
<dbReference type="InterPro" id="IPR016040">
    <property type="entry name" value="NAD(P)-bd_dom"/>
</dbReference>
<sequence length="311" mass="34034">MNIIVTGSIGNISQPLTEILVKQGHTVTVVSSDPKKQTAIKNLGAIPAIGSISDVSFLTDTFKGADAVYAMIPLSFTEPDLGDYLHRMAQNYAQALKEAGIKRIVLMSGWAADLVKAENVEHVLDGLDASITIMRPAAFYTNFYQSMDLIKGKGFIGKLLTLRYSGLRALLTGRTGLLMGNYGGEDRIVFVSPKDIADAVAEELQLVHKEKTIRYVGSEEITCNEAARIIGTAVGKPWLKWVLLSDKEMLQGLKMAKLPEKLAETLVEMQAAMHSGKTLENFNRSKPKMGKVKLADFAKEFAAAYHKNNEL</sequence>
<proteinExistence type="predicted"/>
<dbReference type="PANTHER" id="PTHR43162:SF1">
    <property type="entry name" value="PRESTALK A DIFFERENTIATION PROTEIN A"/>
    <property type="match status" value="1"/>
</dbReference>
<protein>
    <recommendedName>
        <fullName evidence="1">NAD(P)-binding domain-containing protein</fullName>
    </recommendedName>
</protein>
<evidence type="ECO:0000313" key="3">
    <source>
        <dbReference type="Proteomes" id="UP000186720"/>
    </source>
</evidence>
<dbReference type="Proteomes" id="UP000186720">
    <property type="component" value="Unassembled WGS sequence"/>
</dbReference>
<dbReference type="SUPFAM" id="SSF51735">
    <property type="entry name" value="NAD(P)-binding Rossmann-fold domains"/>
    <property type="match status" value="1"/>
</dbReference>
<evidence type="ECO:0000313" key="2">
    <source>
        <dbReference type="EMBL" id="OKS87486.1"/>
    </source>
</evidence>
<feature type="domain" description="NAD(P)-binding" evidence="1">
    <location>
        <begin position="7"/>
        <end position="115"/>
    </location>
</feature>
<gene>
    <name evidence="2" type="ORF">RG47T_2947</name>
</gene>
<dbReference type="AlphaFoldDB" id="A0A1Q6A0F5"/>
<evidence type="ECO:0000259" key="1">
    <source>
        <dbReference type="Pfam" id="PF13460"/>
    </source>
</evidence>
<dbReference type="EMBL" id="MPPL01000001">
    <property type="protein sequence ID" value="OKS87486.1"/>
    <property type="molecule type" value="Genomic_DNA"/>
</dbReference>
<accession>A0A1Q6A0F5</accession>
<dbReference type="InterPro" id="IPR051604">
    <property type="entry name" value="Ergot_Alk_Oxidoreductase"/>
</dbReference>
<dbReference type="RefSeq" id="WP_074490086.1">
    <property type="nucleotide sequence ID" value="NZ_FPAM01000006.1"/>
</dbReference>
<dbReference type="Gene3D" id="3.40.50.720">
    <property type="entry name" value="NAD(P)-binding Rossmann-like Domain"/>
    <property type="match status" value="1"/>
</dbReference>
<dbReference type="STRING" id="1302689.RG47T_2947"/>
<dbReference type="Pfam" id="PF13460">
    <property type="entry name" value="NAD_binding_10"/>
    <property type="match status" value="1"/>
</dbReference>
<dbReference type="OrthoDB" id="2149806at2"/>